<dbReference type="InterPro" id="IPR006935">
    <property type="entry name" value="Helicase/UvrB_N"/>
</dbReference>
<reference evidence="8 9" key="1">
    <citation type="submission" date="2019-12" db="EMBL/GenBank/DDBJ databases">
        <title>Sequence classification of anaerobic respiratory reductive dehalogenases: First we see many, then we see few.</title>
        <authorList>
            <person name="Molenda O."/>
            <person name="Puentes Jacome L.A."/>
            <person name="Cao X."/>
            <person name="Nesbo C.L."/>
            <person name="Tang S."/>
            <person name="Morson N."/>
            <person name="Patron J."/>
            <person name="Lomheim L."/>
            <person name="Wishart D.S."/>
            <person name="Edwards E.A."/>
        </authorList>
    </citation>
    <scope>NUCLEOTIDE SEQUENCE [LARGE SCALE GENOMIC DNA]</scope>
    <source>
        <strain evidence="8 9">12DCA</strain>
    </source>
</reference>
<dbReference type="GO" id="GO:0005524">
    <property type="term" value="F:ATP binding"/>
    <property type="evidence" value="ECO:0007669"/>
    <property type="project" value="UniProtKB-KW"/>
</dbReference>
<keyword evidence="5" id="KW-0175">Coiled coil</keyword>
<dbReference type="PANTHER" id="PTHR11274">
    <property type="entry name" value="RAD25/XP-B DNA REPAIR HELICASE"/>
    <property type="match status" value="1"/>
</dbReference>
<dbReference type="Pfam" id="PF13091">
    <property type="entry name" value="PLDc_2"/>
    <property type="match status" value="1"/>
</dbReference>
<evidence type="ECO:0000259" key="6">
    <source>
        <dbReference type="PROSITE" id="PS50035"/>
    </source>
</evidence>
<keyword evidence="4" id="KW-0067">ATP-binding</keyword>
<dbReference type="Pfam" id="PF04851">
    <property type="entry name" value="ResIII"/>
    <property type="match status" value="1"/>
</dbReference>
<dbReference type="InterPro" id="IPR025202">
    <property type="entry name" value="PLD-like_dom"/>
</dbReference>
<dbReference type="AlphaFoldDB" id="A0A857DKH5"/>
<gene>
    <name evidence="8" type="ORF">GQ588_10400</name>
</gene>
<dbReference type="CDD" id="cd09126">
    <property type="entry name" value="PLDc_C_DEXD_like"/>
    <property type="match status" value="1"/>
</dbReference>
<feature type="domain" description="Helicase ATP-binding" evidence="7">
    <location>
        <begin position="450"/>
        <end position="616"/>
    </location>
</feature>
<evidence type="ECO:0000259" key="7">
    <source>
        <dbReference type="PROSITE" id="PS51192"/>
    </source>
</evidence>
<dbReference type="SUPFAM" id="SSF52540">
    <property type="entry name" value="P-loop containing nucleoside triphosphate hydrolases"/>
    <property type="match status" value="2"/>
</dbReference>
<dbReference type="GO" id="GO:0004386">
    <property type="term" value="F:helicase activity"/>
    <property type="evidence" value="ECO:0007669"/>
    <property type="project" value="UniProtKB-KW"/>
</dbReference>
<dbReference type="PANTHER" id="PTHR11274:SF0">
    <property type="entry name" value="GENERAL TRANSCRIPTION AND DNA REPAIR FACTOR IIH HELICASE SUBUNIT XPB"/>
    <property type="match status" value="1"/>
</dbReference>
<evidence type="ECO:0000313" key="8">
    <source>
        <dbReference type="EMBL" id="QHA01012.1"/>
    </source>
</evidence>
<dbReference type="InterPro" id="IPR001736">
    <property type="entry name" value="PLipase_D/transphosphatidylase"/>
</dbReference>
<dbReference type="SUPFAM" id="SSF56024">
    <property type="entry name" value="Phospholipase D/nuclease"/>
    <property type="match status" value="1"/>
</dbReference>
<dbReference type="GO" id="GO:0006793">
    <property type="term" value="P:phosphorus metabolic process"/>
    <property type="evidence" value="ECO:0007669"/>
    <property type="project" value="UniProtKB-ARBA"/>
</dbReference>
<dbReference type="PROSITE" id="PS50035">
    <property type="entry name" value="PLD"/>
    <property type="match status" value="1"/>
</dbReference>
<dbReference type="InterPro" id="IPR014001">
    <property type="entry name" value="Helicase_ATP-bd"/>
</dbReference>
<dbReference type="SMART" id="SM00487">
    <property type="entry name" value="DEXDc"/>
    <property type="match status" value="1"/>
</dbReference>
<organism evidence="8 9">
    <name type="scientific">Dehalobacter restrictus</name>
    <dbReference type="NCBI Taxonomy" id="55583"/>
    <lineage>
        <taxon>Bacteria</taxon>
        <taxon>Bacillati</taxon>
        <taxon>Bacillota</taxon>
        <taxon>Clostridia</taxon>
        <taxon>Eubacteriales</taxon>
        <taxon>Desulfitobacteriaceae</taxon>
        <taxon>Dehalobacter</taxon>
    </lineage>
</organism>
<dbReference type="Gene3D" id="3.30.870.10">
    <property type="entry name" value="Endonuclease Chain A"/>
    <property type="match status" value="1"/>
</dbReference>
<dbReference type="CDD" id="cd17926">
    <property type="entry name" value="DEXHc_RE"/>
    <property type="match status" value="1"/>
</dbReference>
<keyword evidence="1" id="KW-0547">Nucleotide-binding</keyword>
<dbReference type="InterPro" id="IPR050615">
    <property type="entry name" value="ATP-dep_DNA_Helicase"/>
</dbReference>
<dbReference type="Proteomes" id="UP000430508">
    <property type="component" value="Chromosome"/>
</dbReference>
<evidence type="ECO:0000256" key="1">
    <source>
        <dbReference type="ARBA" id="ARBA00022741"/>
    </source>
</evidence>
<sequence>MDYEELYRKYQKLLEENKRLKVENEDFKIQLGLVLPLFDNEVHAMEEEKDLSDQFNSSERVTNNSSPQEKINLFMSLFRGRDDVYAKRWQNKEGKSGYSPVCLNEWAKGICGKPKIKCSDCENKKYAILDSSAIDNHLRGKAVYGVYPMRPDETCSFLAMDFDDDGWQKDINALRNTCTEKSIPFVVERSQSGNGGHAWFFFKDQISAATARKFGTLLLTHAMSKRHEIKFSSYDRLFPNQDTLPKGGFGNLIVLPLQVNARKSDNSVFIDEKFQPYSDQWHFLSSVRKLSEEEINGYISQLGTGNELGDLRQIEDEETKPWEKTRIDKRLCKNDIPDTINITKADMLYVRKDGFSNKALNMMKRLAAFRNPDFYKAQAMRLPTFNKPRIISLSDETPDYLCLPRGCAIDLINLFEPMNSEIKWTDETVSGKFIKVQFKGHLRDEQGDAVYSMLQHDNGVLAATTAFGKTVIGAKLIAERKVNTLVLVHTQQLLEQWQERLNQFLTINEELPIDPIKRRGRKKSRSIIGQLGGGKKNLSGIIDIAIMQSLVKSDDVKDVVQDYGMVIIDECHHVPAFSFEQILKNVPAKYVYGLTATPVRQDGHHPIIFMHCGPVRHKVDAKEQAEKRPFEHYIIPRFTPFRKPVSQDEKEWSIGEIYSQISTSQIRNQLIVDDVTQCVKEGRNPIVLTERTAHVEAIARELSRVMPNVIELTGGMTAKERRIKHEKLSSIPTDESIVIVATGRFVGEGFDEPRLDTLFLAMPVAWKGTVQQYAGRLHRLYQNKSEVQVYDYVDVHVGVLERMYHKRLKGYSSIGYSAKSDSKPFEATNAIFDNHSFMTVFSNDISSAKSDIVIVSPYMTKKRLNQMLNILSSGINNGAKLTIITRPEGDYKEKDRLAFSDMINAVRLTGANLIFKSNIHQKFAVIDQKIVWYGSINLLSFGSSEESIMRLDSVNIANELVGTIEEML</sequence>
<dbReference type="GO" id="GO:0016787">
    <property type="term" value="F:hydrolase activity"/>
    <property type="evidence" value="ECO:0007669"/>
    <property type="project" value="UniProtKB-KW"/>
</dbReference>
<dbReference type="PROSITE" id="PS51192">
    <property type="entry name" value="HELICASE_ATP_BIND_1"/>
    <property type="match status" value="1"/>
</dbReference>
<protein>
    <submittedName>
        <fullName evidence="8">DEAD/DEAH box helicase</fullName>
    </submittedName>
</protein>
<evidence type="ECO:0000256" key="2">
    <source>
        <dbReference type="ARBA" id="ARBA00022801"/>
    </source>
</evidence>
<dbReference type="GO" id="GO:0003677">
    <property type="term" value="F:DNA binding"/>
    <property type="evidence" value="ECO:0007669"/>
    <property type="project" value="InterPro"/>
</dbReference>
<evidence type="ECO:0000313" key="9">
    <source>
        <dbReference type="Proteomes" id="UP000430508"/>
    </source>
</evidence>
<dbReference type="RefSeq" id="WP_019226666.1">
    <property type="nucleotide sequence ID" value="NZ_CP046996.1"/>
</dbReference>
<dbReference type="InterPro" id="IPR054347">
    <property type="entry name" value="TOTE_primase"/>
</dbReference>
<feature type="coiled-coil region" evidence="5">
    <location>
        <begin position="3"/>
        <end position="30"/>
    </location>
</feature>
<evidence type="ECO:0000256" key="5">
    <source>
        <dbReference type="SAM" id="Coils"/>
    </source>
</evidence>
<evidence type="ECO:0000256" key="4">
    <source>
        <dbReference type="ARBA" id="ARBA00022840"/>
    </source>
</evidence>
<keyword evidence="2" id="KW-0378">Hydrolase</keyword>
<name>A0A857DKH5_9FIRM</name>
<accession>A0A857DKH5</accession>
<dbReference type="Pfam" id="PF22548">
    <property type="entry name" value="AEP-TOTE"/>
    <property type="match status" value="1"/>
</dbReference>
<keyword evidence="3 8" id="KW-0347">Helicase</keyword>
<feature type="domain" description="PLD phosphodiesterase" evidence="6">
    <location>
        <begin position="915"/>
        <end position="938"/>
    </location>
</feature>
<dbReference type="CDD" id="cd18785">
    <property type="entry name" value="SF2_C"/>
    <property type="match status" value="1"/>
</dbReference>
<dbReference type="InterPro" id="IPR027417">
    <property type="entry name" value="P-loop_NTPase"/>
</dbReference>
<proteinExistence type="predicted"/>
<dbReference type="EMBL" id="CP046996">
    <property type="protein sequence ID" value="QHA01012.1"/>
    <property type="molecule type" value="Genomic_DNA"/>
</dbReference>
<dbReference type="Gene3D" id="3.40.50.300">
    <property type="entry name" value="P-loop containing nucleotide triphosphate hydrolases"/>
    <property type="match status" value="2"/>
</dbReference>
<evidence type="ECO:0000256" key="3">
    <source>
        <dbReference type="ARBA" id="ARBA00022806"/>
    </source>
</evidence>